<organism evidence="4 5">
    <name type="scientific">Acacia crassicarpa</name>
    <name type="common">northern wattle</name>
    <dbReference type="NCBI Taxonomy" id="499986"/>
    <lineage>
        <taxon>Eukaryota</taxon>
        <taxon>Viridiplantae</taxon>
        <taxon>Streptophyta</taxon>
        <taxon>Embryophyta</taxon>
        <taxon>Tracheophyta</taxon>
        <taxon>Spermatophyta</taxon>
        <taxon>Magnoliopsida</taxon>
        <taxon>eudicotyledons</taxon>
        <taxon>Gunneridae</taxon>
        <taxon>Pentapetalae</taxon>
        <taxon>rosids</taxon>
        <taxon>fabids</taxon>
        <taxon>Fabales</taxon>
        <taxon>Fabaceae</taxon>
        <taxon>Caesalpinioideae</taxon>
        <taxon>mimosoid clade</taxon>
        <taxon>Acacieae</taxon>
        <taxon>Acacia</taxon>
    </lineage>
</organism>
<gene>
    <name evidence="4" type="ORF">QN277_023722</name>
</gene>
<dbReference type="AlphaFoldDB" id="A0AAE1MGN0"/>
<evidence type="ECO:0000313" key="5">
    <source>
        <dbReference type="Proteomes" id="UP001293593"/>
    </source>
</evidence>
<feature type="region of interest" description="Disordered" evidence="2">
    <location>
        <begin position="528"/>
        <end position="573"/>
    </location>
</feature>
<proteinExistence type="predicted"/>
<protein>
    <recommendedName>
        <fullName evidence="3">ARID domain-containing protein</fullName>
    </recommendedName>
</protein>
<dbReference type="InterPro" id="IPR036431">
    <property type="entry name" value="ARID_dom_sf"/>
</dbReference>
<dbReference type="EMBL" id="JAWXYG010000007">
    <property type="protein sequence ID" value="KAK4266857.1"/>
    <property type="molecule type" value="Genomic_DNA"/>
</dbReference>
<dbReference type="Proteomes" id="UP001293593">
    <property type="component" value="Unassembled WGS sequence"/>
</dbReference>
<dbReference type="InterPro" id="IPR000949">
    <property type="entry name" value="ELM2_dom"/>
</dbReference>
<keyword evidence="5" id="KW-1185">Reference proteome</keyword>
<accession>A0AAE1MGN0</accession>
<feature type="compositionally biased region" description="Basic and acidic residues" evidence="2">
    <location>
        <begin position="344"/>
        <end position="353"/>
    </location>
</feature>
<dbReference type="PANTHER" id="PTHR46410">
    <property type="entry name" value="AT-RICH INTERACTIVE DOMAIN-CONTAINING PROTEIN 2"/>
    <property type="match status" value="1"/>
</dbReference>
<dbReference type="InterPro" id="IPR001005">
    <property type="entry name" value="SANT/Myb"/>
</dbReference>
<feature type="domain" description="ARID" evidence="3">
    <location>
        <begin position="1"/>
        <end position="64"/>
    </location>
</feature>
<evidence type="ECO:0000256" key="1">
    <source>
        <dbReference type="ARBA" id="ARBA00023242"/>
    </source>
</evidence>
<dbReference type="SMART" id="SM01189">
    <property type="entry name" value="ELM2"/>
    <property type="match status" value="1"/>
</dbReference>
<dbReference type="SUPFAM" id="SSF46774">
    <property type="entry name" value="ARID-like"/>
    <property type="match status" value="1"/>
</dbReference>
<name>A0AAE1MGN0_9FABA</name>
<comment type="caution">
    <text evidence="4">The sequence shown here is derived from an EMBL/GenBank/DDBJ whole genome shotgun (WGS) entry which is preliminary data.</text>
</comment>
<dbReference type="PANTHER" id="PTHR46410:SF1">
    <property type="entry name" value="AT-RICH INTERACTIVE DOMAIN-CONTAINING PROTEIN 1"/>
    <property type="match status" value="1"/>
</dbReference>
<dbReference type="GO" id="GO:0003677">
    <property type="term" value="F:DNA binding"/>
    <property type="evidence" value="ECO:0007669"/>
    <property type="project" value="InterPro"/>
</dbReference>
<evidence type="ECO:0000259" key="3">
    <source>
        <dbReference type="PROSITE" id="PS51011"/>
    </source>
</evidence>
<dbReference type="Gene3D" id="1.10.150.60">
    <property type="entry name" value="ARID DNA-binding domain"/>
    <property type="match status" value="1"/>
</dbReference>
<feature type="region of interest" description="Disordered" evidence="2">
    <location>
        <begin position="322"/>
        <end position="369"/>
    </location>
</feature>
<dbReference type="Pfam" id="PF01388">
    <property type="entry name" value="ARID"/>
    <property type="match status" value="1"/>
</dbReference>
<sequence length="573" mass="65514">MRGRKSVDLYKLFKVVKENGGYDAVSKNRLWDLVGEQSGLGTSIGSFVQLIYNKYLITLEICLKQAADNKVSDCSLEFNRVDFGRHLMELHAEFEGSLLDCTDEELGDEMCRHSEFKTQYKHQDGEVLFDAKGVKSRSVGAKKVRNGGLFDLNIPGFELNELPTTIELNELSPGNLCIKSEVNKMPILSDGGKRCSNDDDVLILDPSDVNKESFNRKRKRESMQGMLSWLTGIAKDPCGPVVDSIPEKSKWRSHSKEKVWKQVLLFREAVFLKRHAESSSEQLNWQRQKMHPSMYEDQLETTYNFRERGKCTKKPLFEKSKSVRVSSDSSMETKANLERTSSPHNEDSAEKNLPDSSASPSGLDKCSTVPIPLGPIHQAKVPEWTDMTSESDSKWLGTRIWPSEKVNHRLLIERDPIGKGRQDSCGCQVPGSVECVRFHVAEKRAKVKLELGVAFYLWNLDKVGEDVRQSWTVDDEKKFKDVVRSNPPSLERYYWDHIFKSFPKKTREDLVSYYFNVYLLQRRGYQNRNTPNEIDSDDEESEFGPLRNVFGQQAQKPTSSILLTPKKSQIKNK</sequence>
<evidence type="ECO:0000313" key="4">
    <source>
        <dbReference type="EMBL" id="KAK4266857.1"/>
    </source>
</evidence>
<feature type="compositionally biased region" description="Polar residues" evidence="2">
    <location>
        <begin position="550"/>
        <end position="562"/>
    </location>
</feature>
<dbReference type="CDD" id="cd16100">
    <property type="entry name" value="ARID"/>
    <property type="match status" value="1"/>
</dbReference>
<dbReference type="InterPro" id="IPR001606">
    <property type="entry name" value="ARID_dom"/>
</dbReference>
<evidence type="ECO:0000256" key="2">
    <source>
        <dbReference type="SAM" id="MobiDB-lite"/>
    </source>
</evidence>
<keyword evidence="1" id="KW-0539">Nucleus</keyword>
<dbReference type="PROSITE" id="PS51011">
    <property type="entry name" value="ARID"/>
    <property type="match status" value="1"/>
</dbReference>
<dbReference type="CDD" id="cd00167">
    <property type="entry name" value="SANT"/>
    <property type="match status" value="1"/>
</dbReference>
<dbReference type="SMART" id="SM00501">
    <property type="entry name" value="BRIGHT"/>
    <property type="match status" value="1"/>
</dbReference>
<reference evidence="4" key="1">
    <citation type="submission" date="2023-10" db="EMBL/GenBank/DDBJ databases">
        <title>Chromosome-level genome of the transformable northern wattle, Acacia crassicarpa.</title>
        <authorList>
            <person name="Massaro I."/>
            <person name="Sinha N.R."/>
            <person name="Poethig S."/>
            <person name="Leichty A.R."/>
        </authorList>
    </citation>
    <scope>NUCLEOTIDE SEQUENCE</scope>
    <source>
        <strain evidence="4">Acra3RX</strain>
        <tissue evidence="4">Leaf</tissue>
    </source>
</reference>